<evidence type="ECO:0000313" key="7">
    <source>
        <dbReference type="Proteomes" id="UP000612282"/>
    </source>
</evidence>
<dbReference type="Pfam" id="PF00440">
    <property type="entry name" value="TetR_N"/>
    <property type="match status" value="1"/>
</dbReference>
<dbReference type="InterPro" id="IPR009057">
    <property type="entry name" value="Homeodomain-like_sf"/>
</dbReference>
<reference evidence="6 7" key="1">
    <citation type="submission" date="2021-01" db="EMBL/GenBank/DDBJ databases">
        <title>Whole genome shotgun sequence of Actinoplanes couchii NBRC 106145.</title>
        <authorList>
            <person name="Komaki H."/>
            <person name="Tamura T."/>
        </authorList>
    </citation>
    <scope>NUCLEOTIDE SEQUENCE [LARGE SCALE GENOMIC DNA]</scope>
    <source>
        <strain evidence="6 7">NBRC 106145</strain>
    </source>
</reference>
<organism evidence="6 7">
    <name type="scientific">Actinoplanes couchii</name>
    <dbReference type="NCBI Taxonomy" id="403638"/>
    <lineage>
        <taxon>Bacteria</taxon>
        <taxon>Bacillati</taxon>
        <taxon>Actinomycetota</taxon>
        <taxon>Actinomycetes</taxon>
        <taxon>Micromonosporales</taxon>
        <taxon>Micromonosporaceae</taxon>
        <taxon>Actinoplanes</taxon>
    </lineage>
</organism>
<comment type="caution">
    <text evidence="6">The sequence shown here is derived from an EMBL/GenBank/DDBJ whole genome shotgun (WGS) entry which is preliminary data.</text>
</comment>
<dbReference type="InterPro" id="IPR050109">
    <property type="entry name" value="HTH-type_TetR-like_transc_reg"/>
</dbReference>
<sequence>MPAAARAYHHGNLRAELLDAAERSIEKSGADQLSLRELAREAGVSHAAPRTHFPDRQALLQALVERGFTHLGATLRTARDQAAPDLEARLHAVIAAFVTFAATRPALVNLMFATKTTADEPHQKAAADTTAVVYDLINEGVQTGALAAGDPERYGLLLYAWAQGLATLTATGNLPPETANTLVAEAVSTFLRGNTPLP</sequence>
<dbReference type="SUPFAM" id="SSF46689">
    <property type="entry name" value="Homeodomain-like"/>
    <property type="match status" value="1"/>
</dbReference>
<keyword evidence="1" id="KW-0805">Transcription regulation</keyword>
<keyword evidence="2 4" id="KW-0238">DNA-binding</keyword>
<dbReference type="Gene3D" id="1.10.357.10">
    <property type="entry name" value="Tetracycline Repressor, domain 2"/>
    <property type="match status" value="1"/>
</dbReference>
<keyword evidence="3" id="KW-0804">Transcription</keyword>
<evidence type="ECO:0000256" key="4">
    <source>
        <dbReference type="PROSITE-ProRule" id="PRU00335"/>
    </source>
</evidence>
<dbReference type="Proteomes" id="UP000612282">
    <property type="component" value="Unassembled WGS sequence"/>
</dbReference>
<gene>
    <name evidence="6" type="ORF">Aco03nite_019160</name>
</gene>
<dbReference type="SUPFAM" id="SSF48498">
    <property type="entry name" value="Tetracyclin repressor-like, C-terminal domain"/>
    <property type="match status" value="1"/>
</dbReference>
<evidence type="ECO:0000256" key="2">
    <source>
        <dbReference type="ARBA" id="ARBA00023125"/>
    </source>
</evidence>
<dbReference type="InterPro" id="IPR025996">
    <property type="entry name" value="MT1864/Rv1816-like_C"/>
</dbReference>
<dbReference type="Pfam" id="PF13305">
    <property type="entry name" value="TetR_C_33"/>
    <property type="match status" value="1"/>
</dbReference>
<dbReference type="EMBL" id="BOMG01000030">
    <property type="protein sequence ID" value="GID53512.1"/>
    <property type="molecule type" value="Genomic_DNA"/>
</dbReference>
<dbReference type="PANTHER" id="PTHR30055:SF220">
    <property type="entry name" value="TETR-FAMILY REGULATORY PROTEIN"/>
    <property type="match status" value="1"/>
</dbReference>
<evidence type="ECO:0000256" key="3">
    <source>
        <dbReference type="ARBA" id="ARBA00023163"/>
    </source>
</evidence>
<protein>
    <submittedName>
        <fullName evidence="6">TetR family transcriptional regulator</fullName>
    </submittedName>
</protein>
<name>A0ABQ3X4R6_9ACTN</name>
<feature type="domain" description="HTH tetR-type" evidence="5">
    <location>
        <begin position="11"/>
        <end position="71"/>
    </location>
</feature>
<proteinExistence type="predicted"/>
<dbReference type="InterPro" id="IPR036271">
    <property type="entry name" value="Tet_transcr_reg_TetR-rel_C_sf"/>
</dbReference>
<dbReference type="RefSeq" id="WP_203794421.1">
    <property type="nucleotide sequence ID" value="NZ_BAAAQE010000024.1"/>
</dbReference>
<evidence type="ECO:0000313" key="6">
    <source>
        <dbReference type="EMBL" id="GID53512.1"/>
    </source>
</evidence>
<dbReference type="InterPro" id="IPR001647">
    <property type="entry name" value="HTH_TetR"/>
</dbReference>
<dbReference type="PANTHER" id="PTHR30055">
    <property type="entry name" value="HTH-TYPE TRANSCRIPTIONAL REGULATOR RUTR"/>
    <property type="match status" value="1"/>
</dbReference>
<dbReference type="PROSITE" id="PS50977">
    <property type="entry name" value="HTH_TETR_2"/>
    <property type="match status" value="1"/>
</dbReference>
<evidence type="ECO:0000256" key="1">
    <source>
        <dbReference type="ARBA" id="ARBA00023015"/>
    </source>
</evidence>
<feature type="DNA-binding region" description="H-T-H motif" evidence="4">
    <location>
        <begin position="34"/>
        <end position="53"/>
    </location>
</feature>
<evidence type="ECO:0000259" key="5">
    <source>
        <dbReference type="PROSITE" id="PS50977"/>
    </source>
</evidence>
<accession>A0ABQ3X4R6</accession>
<keyword evidence="7" id="KW-1185">Reference proteome</keyword>